<sequence length="440" mass="49042">MMSPSVHFWVSEFAKGFQWEGMMRPMICHIWEFSDYRGNGEEYVSRWGGGAWAAVGACGRISVISRRVMTFSGFLVPICYHIINSIMTLDLANGRNLSGLLLAVGCVVSINLYLGPELLSWTLVSHPSPSVLIPALRTVGNIVTGDDMQTQCIINHQALPCLLNLLTNNHKKSIKKEACWTISNITAGNKEQIQAVIEANIIGPLVHLLQNAEFDIKKEAAWAISNATSGGSHEQIKYLVSQASIKPLCDLLVGEAEKNLGSTREVNLYAQMIDDAEGLEKIENLQSHDNTEIYEKAVKILETYWLEEEDETMPPGDSSQPGFRFGEVPVPTDIFAVLKSECDFKTCRISSWWFIVDLAEYERVNSWGQLRHLVLVLEVMACPVSGVVEVSGDPVARIFGKRGRWTPIYRNLVLLLLHSNVVENQDALFGKWLSLAKVFS</sequence>
<evidence type="ECO:0000256" key="4">
    <source>
        <dbReference type="ARBA" id="ARBA00022927"/>
    </source>
</evidence>
<dbReference type="Pfam" id="PF00514">
    <property type="entry name" value="Arm"/>
    <property type="match status" value="2"/>
</dbReference>
<feature type="repeat" description="ARM" evidence="5">
    <location>
        <begin position="157"/>
        <end position="200"/>
    </location>
</feature>
<dbReference type="PANTHER" id="PTHR23316">
    <property type="entry name" value="IMPORTIN ALPHA"/>
    <property type="match status" value="1"/>
</dbReference>
<evidence type="ECO:0000256" key="2">
    <source>
        <dbReference type="ARBA" id="ARBA00022448"/>
    </source>
</evidence>
<dbReference type="InterPro" id="IPR032413">
    <property type="entry name" value="Arm_3"/>
</dbReference>
<keyword evidence="3" id="KW-0677">Repeat</keyword>
<protein>
    <submittedName>
        <fullName evidence="6">Importin subunit alpha-1b</fullName>
    </submittedName>
</protein>
<evidence type="ECO:0000256" key="3">
    <source>
        <dbReference type="ARBA" id="ARBA00022737"/>
    </source>
</evidence>
<dbReference type="EMBL" id="QGNW01001493">
    <property type="protein sequence ID" value="RVW39189.1"/>
    <property type="molecule type" value="Genomic_DNA"/>
</dbReference>
<dbReference type="Proteomes" id="UP000288805">
    <property type="component" value="Unassembled WGS sequence"/>
</dbReference>
<accession>A0A438DUK5</accession>
<dbReference type="Pfam" id="PF16186">
    <property type="entry name" value="Arm_3"/>
    <property type="match status" value="1"/>
</dbReference>
<keyword evidence="2" id="KW-0813">Transport</keyword>
<proteinExistence type="inferred from homology"/>
<dbReference type="InterPro" id="IPR016024">
    <property type="entry name" value="ARM-type_fold"/>
</dbReference>
<dbReference type="PROSITE" id="PS50176">
    <property type="entry name" value="ARM_REPEAT"/>
    <property type="match status" value="1"/>
</dbReference>
<organism evidence="6 7">
    <name type="scientific">Vitis vinifera</name>
    <name type="common">Grape</name>
    <dbReference type="NCBI Taxonomy" id="29760"/>
    <lineage>
        <taxon>Eukaryota</taxon>
        <taxon>Viridiplantae</taxon>
        <taxon>Streptophyta</taxon>
        <taxon>Embryophyta</taxon>
        <taxon>Tracheophyta</taxon>
        <taxon>Spermatophyta</taxon>
        <taxon>Magnoliopsida</taxon>
        <taxon>eudicotyledons</taxon>
        <taxon>Gunneridae</taxon>
        <taxon>Pentapetalae</taxon>
        <taxon>rosids</taxon>
        <taxon>Vitales</taxon>
        <taxon>Vitaceae</taxon>
        <taxon>Viteae</taxon>
        <taxon>Vitis</taxon>
    </lineage>
</organism>
<name>A0A438DUK5_VITVI</name>
<gene>
    <name evidence="6" type="primary">Os05g0155601_2</name>
    <name evidence="6" type="ORF">CK203_078184</name>
</gene>
<comment type="caution">
    <text evidence="6">The sequence shown here is derived from an EMBL/GenBank/DDBJ whole genome shotgun (WGS) entry which is preliminary data.</text>
</comment>
<dbReference type="SUPFAM" id="SSF48371">
    <property type="entry name" value="ARM repeat"/>
    <property type="match status" value="1"/>
</dbReference>
<evidence type="ECO:0000256" key="1">
    <source>
        <dbReference type="ARBA" id="ARBA00010394"/>
    </source>
</evidence>
<dbReference type="SMART" id="SM00185">
    <property type="entry name" value="ARM"/>
    <property type="match status" value="2"/>
</dbReference>
<dbReference type="AlphaFoldDB" id="A0A438DUK5"/>
<dbReference type="InterPro" id="IPR011989">
    <property type="entry name" value="ARM-like"/>
</dbReference>
<dbReference type="InterPro" id="IPR000225">
    <property type="entry name" value="Armadillo"/>
</dbReference>
<evidence type="ECO:0000256" key="5">
    <source>
        <dbReference type="PROSITE-ProRule" id="PRU00259"/>
    </source>
</evidence>
<evidence type="ECO:0000313" key="6">
    <source>
        <dbReference type="EMBL" id="RVW39189.1"/>
    </source>
</evidence>
<keyword evidence="4" id="KW-0653">Protein transport</keyword>
<comment type="similarity">
    <text evidence="1">Belongs to the importin alpha family.</text>
</comment>
<reference evidence="6 7" key="1">
    <citation type="journal article" date="2018" name="PLoS Genet.">
        <title>Population sequencing reveals clonal diversity and ancestral inbreeding in the grapevine cultivar Chardonnay.</title>
        <authorList>
            <person name="Roach M.J."/>
            <person name="Johnson D.L."/>
            <person name="Bohlmann J."/>
            <person name="van Vuuren H.J."/>
            <person name="Jones S.J."/>
            <person name="Pretorius I.S."/>
            <person name="Schmidt S.A."/>
            <person name="Borneman A.R."/>
        </authorList>
    </citation>
    <scope>NUCLEOTIDE SEQUENCE [LARGE SCALE GENOMIC DNA]</scope>
    <source>
        <strain evidence="7">cv. Chardonnay</strain>
        <tissue evidence="6">Leaf</tissue>
    </source>
</reference>
<evidence type="ECO:0000313" key="7">
    <source>
        <dbReference type="Proteomes" id="UP000288805"/>
    </source>
</evidence>
<dbReference type="Gene3D" id="1.25.10.10">
    <property type="entry name" value="Leucine-rich Repeat Variant"/>
    <property type="match status" value="1"/>
</dbReference>
<dbReference type="GO" id="GO:0015031">
    <property type="term" value="P:protein transport"/>
    <property type="evidence" value="ECO:0007669"/>
    <property type="project" value="UniProtKB-KW"/>
</dbReference>